<feature type="binding site" evidence="6">
    <location>
        <position position="59"/>
    </location>
    <ligand>
        <name>S-adenosyl-L-methionine</name>
        <dbReference type="ChEBI" id="CHEBI:59789"/>
    </ligand>
</feature>
<dbReference type="PANTHER" id="PTHR31760">
    <property type="entry name" value="S-ADENOSYL-L-METHIONINE-DEPENDENT METHYLTRANSFERASES SUPERFAMILY PROTEIN"/>
    <property type="match status" value="1"/>
</dbReference>
<comment type="similarity">
    <text evidence="6">Belongs to the methyltransferase superfamily. RNA methyltransferase RsmG family.</text>
</comment>
<keyword evidence="5 6" id="KW-0949">S-adenosyl-L-methionine</keyword>
<dbReference type="HAMAP" id="MF_00074">
    <property type="entry name" value="16SrRNA_methyltr_G"/>
    <property type="match status" value="1"/>
</dbReference>
<accession>A0A2S6II37</accession>
<feature type="compositionally biased region" description="Gly residues" evidence="7">
    <location>
        <begin position="230"/>
        <end position="242"/>
    </location>
</feature>
<keyword evidence="2 6" id="KW-0698">rRNA processing</keyword>
<name>A0A2S6II37_9ACTN</name>
<dbReference type="Pfam" id="PF02527">
    <property type="entry name" value="GidB"/>
    <property type="match status" value="1"/>
</dbReference>
<feature type="region of interest" description="Disordered" evidence="7">
    <location>
        <begin position="201"/>
        <end position="242"/>
    </location>
</feature>
<evidence type="ECO:0000313" key="9">
    <source>
        <dbReference type="Proteomes" id="UP000239485"/>
    </source>
</evidence>
<dbReference type="InterPro" id="IPR029063">
    <property type="entry name" value="SAM-dependent_MTases_sf"/>
</dbReference>
<evidence type="ECO:0000256" key="3">
    <source>
        <dbReference type="ARBA" id="ARBA00022603"/>
    </source>
</evidence>
<keyword evidence="4 6" id="KW-0808">Transferase</keyword>
<feature type="binding site" evidence="6">
    <location>
        <position position="64"/>
    </location>
    <ligand>
        <name>S-adenosyl-L-methionine</name>
        <dbReference type="ChEBI" id="CHEBI:59789"/>
    </ligand>
</feature>
<evidence type="ECO:0000256" key="6">
    <source>
        <dbReference type="HAMAP-Rule" id="MF_00074"/>
    </source>
</evidence>
<dbReference type="GO" id="GO:0005829">
    <property type="term" value="C:cytosol"/>
    <property type="evidence" value="ECO:0007669"/>
    <property type="project" value="TreeGrafter"/>
</dbReference>
<sequence>MFGEAAELAQRYADLLATDGVTRGLIGPREVPRLWERHILNCAGLREVVPEGASVLDIGSGAGLPGIPLTLARPDLMVTLLEPLERRYHFLREVVSELQLGDRCRVVRGRAEDVRGELAAQVLTARAVAPLEKLAGWALPLTTTSGVVLAIKGRSADEEVEQAWPALQRWGVPAVPTVVTCETGVPDEDLTVVRVERGTGALRLPTAGGKQRPASSGGKKSGRRAAEPGSGRGRGSGAGRGR</sequence>
<keyword evidence="3 6" id="KW-0489">Methyltransferase</keyword>
<dbReference type="EC" id="2.1.1.-" evidence="6"/>
<dbReference type="SUPFAM" id="SSF53335">
    <property type="entry name" value="S-adenosyl-L-methionine-dependent methyltransferases"/>
    <property type="match status" value="1"/>
</dbReference>
<dbReference type="CDD" id="cd02440">
    <property type="entry name" value="AdoMet_MTases"/>
    <property type="match status" value="1"/>
</dbReference>
<organism evidence="8 9">
    <name type="scientific">Kineococcus xinjiangensis</name>
    <dbReference type="NCBI Taxonomy" id="512762"/>
    <lineage>
        <taxon>Bacteria</taxon>
        <taxon>Bacillati</taxon>
        <taxon>Actinomycetota</taxon>
        <taxon>Actinomycetes</taxon>
        <taxon>Kineosporiales</taxon>
        <taxon>Kineosporiaceae</taxon>
        <taxon>Kineococcus</taxon>
    </lineage>
</organism>
<dbReference type="RefSeq" id="WP_245886794.1">
    <property type="nucleotide sequence ID" value="NZ_PTJD01000009.1"/>
</dbReference>
<feature type="binding site" evidence="6">
    <location>
        <begin position="111"/>
        <end position="112"/>
    </location>
    <ligand>
        <name>S-adenosyl-L-methionine</name>
        <dbReference type="ChEBI" id="CHEBI:59789"/>
    </ligand>
</feature>
<dbReference type="EMBL" id="PTJD01000009">
    <property type="protein sequence ID" value="PPK93846.1"/>
    <property type="molecule type" value="Genomic_DNA"/>
</dbReference>
<comment type="caution">
    <text evidence="8">The sequence shown here is derived from an EMBL/GenBank/DDBJ whole genome shotgun (WGS) entry which is preliminary data.</text>
</comment>
<comment type="function">
    <text evidence="6">Specifically methylates the N7 position of a guanine in 16S rRNA.</text>
</comment>
<evidence type="ECO:0000313" key="8">
    <source>
        <dbReference type="EMBL" id="PPK93846.1"/>
    </source>
</evidence>
<evidence type="ECO:0000256" key="5">
    <source>
        <dbReference type="ARBA" id="ARBA00022691"/>
    </source>
</evidence>
<comment type="caution">
    <text evidence="6">Lacks conserved residue(s) required for the propagation of feature annotation.</text>
</comment>
<evidence type="ECO:0000256" key="4">
    <source>
        <dbReference type="ARBA" id="ARBA00022679"/>
    </source>
</evidence>
<dbReference type="Gene3D" id="3.40.50.150">
    <property type="entry name" value="Vaccinia Virus protein VP39"/>
    <property type="match status" value="1"/>
</dbReference>
<protein>
    <recommendedName>
        <fullName evidence="6">Ribosomal RNA small subunit methyltransferase G</fullName>
        <ecNumber evidence="6">2.1.1.-</ecNumber>
    </recommendedName>
    <alternativeName>
        <fullName evidence="6">16S rRNA 7-methylguanosine methyltransferase</fullName>
        <shortName evidence="6">16S rRNA m7G methyltransferase</shortName>
    </alternativeName>
</protein>
<evidence type="ECO:0000256" key="7">
    <source>
        <dbReference type="SAM" id="MobiDB-lite"/>
    </source>
</evidence>
<comment type="subcellular location">
    <subcellularLocation>
        <location evidence="6">Cytoplasm</location>
    </subcellularLocation>
</comment>
<dbReference type="PANTHER" id="PTHR31760:SF0">
    <property type="entry name" value="S-ADENOSYL-L-METHIONINE-DEPENDENT METHYLTRANSFERASES SUPERFAMILY PROTEIN"/>
    <property type="match status" value="1"/>
</dbReference>
<feature type="binding site" evidence="6">
    <location>
        <position position="126"/>
    </location>
    <ligand>
        <name>S-adenosyl-L-methionine</name>
        <dbReference type="ChEBI" id="CHEBI:59789"/>
    </ligand>
</feature>
<dbReference type="Proteomes" id="UP000239485">
    <property type="component" value="Unassembled WGS sequence"/>
</dbReference>
<dbReference type="InterPro" id="IPR003682">
    <property type="entry name" value="rRNA_ssu_MeTfrase_G"/>
</dbReference>
<evidence type="ECO:0000256" key="2">
    <source>
        <dbReference type="ARBA" id="ARBA00022552"/>
    </source>
</evidence>
<dbReference type="AlphaFoldDB" id="A0A2S6II37"/>
<gene>
    <name evidence="6" type="primary">rsmG</name>
    <name evidence="8" type="ORF">CLV92_109123</name>
</gene>
<evidence type="ECO:0000256" key="1">
    <source>
        <dbReference type="ARBA" id="ARBA00022490"/>
    </source>
</evidence>
<dbReference type="GO" id="GO:0070043">
    <property type="term" value="F:rRNA (guanine-N7-)-methyltransferase activity"/>
    <property type="evidence" value="ECO:0007669"/>
    <property type="project" value="UniProtKB-UniRule"/>
</dbReference>
<reference evidence="8 9" key="1">
    <citation type="submission" date="2018-02" db="EMBL/GenBank/DDBJ databases">
        <title>Genomic Encyclopedia of Archaeal and Bacterial Type Strains, Phase II (KMG-II): from individual species to whole genera.</title>
        <authorList>
            <person name="Goeker M."/>
        </authorList>
    </citation>
    <scope>NUCLEOTIDE SEQUENCE [LARGE SCALE GENOMIC DNA]</scope>
    <source>
        <strain evidence="8 9">DSM 22857</strain>
    </source>
</reference>
<keyword evidence="9" id="KW-1185">Reference proteome</keyword>
<proteinExistence type="inferred from homology"/>
<dbReference type="NCBIfam" id="TIGR00138">
    <property type="entry name" value="rsmG_gidB"/>
    <property type="match status" value="1"/>
</dbReference>
<keyword evidence="1 6" id="KW-0963">Cytoplasm</keyword>